<dbReference type="SUPFAM" id="SSF53955">
    <property type="entry name" value="Lysozyme-like"/>
    <property type="match status" value="2"/>
</dbReference>
<name>A0A1Z2XML7_9FIRM</name>
<dbReference type="Pfam" id="PF08239">
    <property type="entry name" value="SH3_3"/>
    <property type="match status" value="2"/>
</dbReference>
<dbReference type="InterPro" id="IPR002196">
    <property type="entry name" value="Glyco_hydro_24"/>
</dbReference>
<evidence type="ECO:0000256" key="2">
    <source>
        <dbReference type="ARBA" id="ARBA00022638"/>
    </source>
</evidence>
<dbReference type="PROSITE" id="PS51272">
    <property type="entry name" value="SLH"/>
    <property type="match status" value="3"/>
</dbReference>
<dbReference type="RefSeq" id="WP_084384273.1">
    <property type="nucleotide sequence ID" value="NZ_CP021422.1"/>
</dbReference>
<accession>A0A1Z2XML7</accession>
<dbReference type="AlphaFoldDB" id="A0A1Z2XML7"/>
<dbReference type="EMBL" id="CP021422">
    <property type="protein sequence ID" value="ASB39675.1"/>
    <property type="molecule type" value="Genomic_DNA"/>
</dbReference>
<dbReference type="GO" id="GO:0016998">
    <property type="term" value="P:cell wall macromolecule catabolic process"/>
    <property type="evidence" value="ECO:0007669"/>
    <property type="project" value="InterPro"/>
</dbReference>
<evidence type="ECO:0000256" key="1">
    <source>
        <dbReference type="ARBA" id="ARBA00022529"/>
    </source>
</evidence>
<evidence type="ECO:0000256" key="4">
    <source>
        <dbReference type="RuleBase" id="RU003788"/>
    </source>
</evidence>
<dbReference type="Proteomes" id="UP000596035">
    <property type="component" value="Chromosome"/>
</dbReference>
<comment type="catalytic activity">
    <reaction evidence="4">
        <text>Hydrolysis of (1-&gt;4)-beta-linkages between N-acetylmuramic acid and N-acetyl-D-glucosamine residues in a peptidoglycan and between N-acetyl-D-glucosamine residues in chitodextrins.</text>
        <dbReference type="EC" id="3.2.1.17"/>
    </reaction>
</comment>
<keyword evidence="4" id="KW-0378">Hydrolase</keyword>
<dbReference type="InterPro" id="IPR051465">
    <property type="entry name" value="Cell_Envelope_Struct_Comp"/>
</dbReference>
<keyword evidence="3" id="KW-0677">Repeat</keyword>
<reference evidence="10" key="2">
    <citation type="submission" date="2017-05" db="EMBL/GenBank/DDBJ databases">
        <title>Improved OligoMM genomes.</title>
        <authorList>
            <person name="Garzetti D."/>
        </authorList>
    </citation>
    <scope>NUCLEOTIDE SEQUENCE [LARGE SCALE GENOMIC DNA]</scope>
    <source>
        <strain evidence="10">KB18</strain>
    </source>
</reference>
<evidence type="ECO:0000313" key="8">
    <source>
        <dbReference type="EMBL" id="ASB39675.1"/>
    </source>
</evidence>
<dbReference type="Pfam" id="PF00395">
    <property type="entry name" value="SLH"/>
    <property type="match status" value="3"/>
</dbReference>
<sequence length="864" mass="93359">MRIRWMKLLTALFMAVLMAVLPIYAVAEEGAEPITGQQQENGEAQPDHSGEEPEEPIMKEEDKEEENEEEEDADGPAPEESDDEEYIAPQAPRAALAKLRTGGHEPYMNGFSDGRFKPNATITRAEVAQVMYNLLETKPEGASASFSDVSSRYWAYPAIAAMSTLNVMTGTDGRFRPGEPITRAEFVVVLSRCFDLEKGSASFPDVPDTHWAYEAIAAVQQKGWIAGYSNGNFGPDDNLQRCQVARIMNSALERRDDSFAANSDKQKFTDVPKSHWAFKEIAEAAEPVEQPDPPTPPDPPAPGGIQVGSIVQVNSDNGLNVRKAPVDGAIITAVPNGTLLTVTDISKSPWLGIRTQSGVTGFVLGDYVKLYTGGNSGTQSGSLSASSLSMRQYMSARLDATAGSNVKAMKWTSSNDSVARVGYTINYSGTKQSAIVYAGSPGTAVLTYSDGAGNKKGTCTVTVTAAEPIRFAYPSESIVQKGRSFDLIAITDSGRDGVRFDIAGGPESGSYTTTSYTSESNASEHGLPTNSTKVFKKNVTFNNAGTYTIRAYSSKGGSYSSEYAEFTVQVKNSVSYTEATSETRRLSSLGMREIKNFEGVVHEVEDDRLVAGNPTVGCGYVVAHANDTFYNNLTDTEAYALLVEKADEGVYARAVENFRKKHNIKMSQAQFDALVSWVYNVGTGYIGQDESDAANMILNMVAPPNASASNPVSGVVNTGSSDNPAVLYAFTTSTSRKLGTVPRGASLKIVDVRVVRTDMKQEVWYKTSYNGKTGWVGSGYVKLSGSRQVDLTYADSTSLATELLLWHIAGGAVTPGLVYRRLAECKMFFFGNYNEGNSAAAGAAYRTNTYGFVYPERCAYLDRR</sequence>
<gene>
    <name evidence="8" type="ORF">ADH66_02770</name>
    <name evidence="9" type="ORF">I5Q82_12820</name>
</gene>
<feature type="chain" id="PRO_5043568181" description="Lysozyme" evidence="6">
    <location>
        <begin position="28"/>
        <end position="864"/>
    </location>
</feature>
<dbReference type="PANTHER" id="PTHR43308">
    <property type="entry name" value="OUTER MEMBRANE PROTEIN ALPHA-RELATED"/>
    <property type="match status" value="1"/>
</dbReference>
<dbReference type="Gene3D" id="1.10.530.40">
    <property type="match status" value="1"/>
</dbReference>
<dbReference type="InterPro" id="IPR001119">
    <property type="entry name" value="SLH_dom"/>
</dbReference>
<evidence type="ECO:0000256" key="6">
    <source>
        <dbReference type="SAM" id="SignalP"/>
    </source>
</evidence>
<dbReference type="Gene3D" id="2.60.40.1080">
    <property type="match status" value="1"/>
</dbReference>
<dbReference type="EC" id="3.2.1.17" evidence="4"/>
<dbReference type="GO" id="GO:0031640">
    <property type="term" value="P:killing of cells of another organism"/>
    <property type="evidence" value="ECO:0007669"/>
    <property type="project" value="UniProtKB-KW"/>
</dbReference>
<evidence type="ECO:0000313" key="9">
    <source>
        <dbReference type="EMBL" id="QQR28969.1"/>
    </source>
</evidence>
<dbReference type="GO" id="GO:0003796">
    <property type="term" value="F:lysozyme activity"/>
    <property type="evidence" value="ECO:0007669"/>
    <property type="project" value="UniProtKB-EC"/>
</dbReference>
<feature type="region of interest" description="Disordered" evidence="5">
    <location>
        <begin position="34"/>
        <end position="85"/>
    </location>
</feature>
<dbReference type="KEGG" id="amur:ADH66_02770"/>
<keyword evidence="4" id="KW-0326">Glycosidase</keyword>
<dbReference type="InterPro" id="IPR023346">
    <property type="entry name" value="Lysozyme-like_dom_sf"/>
</dbReference>
<comment type="similarity">
    <text evidence="4">Belongs to the glycosyl hydrolase 24 family.</text>
</comment>
<feature type="domain" description="SLH" evidence="7">
    <location>
        <begin position="75"/>
        <end position="141"/>
    </location>
</feature>
<dbReference type="InterPro" id="IPR023347">
    <property type="entry name" value="Lysozyme_dom_sf"/>
</dbReference>
<feature type="region of interest" description="Disordered" evidence="5">
    <location>
        <begin position="503"/>
        <end position="527"/>
    </location>
</feature>
<dbReference type="PANTHER" id="PTHR43308:SF1">
    <property type="entry name" value="OUTER MEMBRANE PROTEIN ALPHA"/>
    <property type="match status" value="1"/>
</dbReference>
<dbReference type="Pfam" id="PF00959">
    <property type="entry name" value="Phage_lysozyme"/>
    <property type="match status" value="1"/>
</dbReference>
<keyword evidence="2 4" id="KW-0081">Bacteriolytic enzyme</keyword>
<dbReference type="GO" id="GO:0042742">
    <property type="term" value="P:defense response to bacterium"/>
    <property type="evidence" value="ECO:0007669"/>
    <property type="project" value="UniProtKB-KW"/>
</dbReference>
<dbReference type="GO" id="GO:0009253">
    <property type="term" value="P:peptidoglycan catabolic process"/>
    <property type="evidence" value="ECO:0007669"/>
    <property type="project" value="InterPro"/>
</dbReference>
<evidence type="ECO:0000313" key="10">
    <source>
        <dbReference type="Proteomes" id="UP000196710"/>
    </source>
</evidence>
<reference evidence="8" key="1">
    <citation type="journal article" date="2017" name="Genome Announc.">
        <title>High-Quality Whole-Genome Sequences of the Oligo-Mouse-Microbiota Bacterial Community.</title>
        <authorList>
            <person name="Garzetti D."/>
            <person name="Brugiroux S."/>
            <person name="Bunk B."/>
            <person name="Pukall R."/>
            <person name="McCoy K.D."/>
            <person name="Macpherson A.J."/>
            <person name="Stecher B."/>
        </authorList>
    </citation>
    <scope>NUCLEOTIDE SEQUENCE</scope>
    <source>
        <strain evidence="8">KB18</strain>
    </source>
</reference>
<dbReference type="InterPro" id="IPR003646">
    <property type="entry name" value="SH3-like_bac-type"/>
</dbReference>
<keyword evidence="6" id="KW-0732">Signal</keyword>
<organism evidence="9 11">
    <name type="scientific">Acutalibacter muris</name>
    <dbReference type="NCBI Taxonomy" id="1796620"/>
    <lineage>
        <taxon>Bacteria</taxon>
        <taxon>Bacillati</taxon>
        <taxon>Bacillota</taxon>
        <taxon>Clostridia</taxon>
        <taxon>Eubacteriales</taxon>
        <taxon>Acutalibacteraceae</taxon>
        <taxon>Acutalibacter</taxon>
    </lineage>
</organism>
<feature type="compositionally biased region" description="Acidic residues" evidence="5">
    <location>
        <begin position="62"/>
        <end position="85"/>
    </location>
</feature>
<feature type="domain" description="SLH" evidence="7">
    <location>
        <begin position="142"/>
        <end position="204"/>
    </location>
</feature>
<keyword evidence="1 4" id="KW-0929">Antimicrobial</keyword>
<dbReference type="Gene3D" id="2.30.30.40">
    <property type="entry name" value="SH3 Domains"/>
    <property type="match status" value="2"/>
</dbReference>
<reference evidence="9 11" key="3">
    <citation type="submission" date="2020-11" db="EMBL/GenBank/DDBJ databases">
        <title>Closed and high quality bacterial genomes of the OMM12 community.</title>
        <authorList>
            <person name="Marbouty M."/>
            <person name="Lamy-Besnier Q."/>
            <person name="Debarbieux L."/>
            <person name="Koszul R."/>
        </authorList>
    </citation>
    <scope>NUCLEOTIDE SEQUENCE [LARGE SCALE GENOMIC DNA]</scope>
    <source>
        <strain evidence="9 11">KB18</strain>
    </source>
</reference>
<evidence type="ECO:0000313" key="11">
    <source>
        <dbReference type="Proteomes" id="UP000596035"/>
    </source>
</evidence>
<keyword evidence="10" id="KW-1185">Reference proteome</keyword>
<dbReference type="EMBL" id="CP065321">
    <property type="protein sequence ID" value="QQR28969.1"/>
    <property type="molecule type" value="Genomic_DNA"/>
</dbReference>
<evidence type="ECO:0000259" key="7">
    <source>
        <dbReference type="PROSITE" id="PS51272"/>
    </source>
</evidence>
<feature type="domain" description="SLH" evidence="7">
    <location>
        <begin position="205"/>
        <end position="262"/>
    </location>
</feature>
<protein>
    <recommendedName>
        <fullName evidence="4">Lysozyme</fullName>
        <ecNumber evidence="4">3.2.1.17</ecNumber>
    </recommendedName>
</protein>
<feature type="compositionally biased region" description="Basic and acidic residues" evidence="5">
    <location>
        <begin position="45"/>
        <end position="61"/>
    </location>
</feature>
<feature type="compositionally biased region" description="Low complexity" evidence="5">
    <location>
        <begin position="508"/>
        <end position="520"/>
    </location>
</feature>
<dbReference type="Proteomes" id="UP000196710">
    <property type="component" value="Chromosome"/>
</dbReference>
<feature type="signal peptide" evidence="6">
    <location>
        <begin position="1"/>
        <end position="27"/>
    </location>
</feature>
<evidence type="ECO:0000256" key="3">
    <source>
        <dbReference type="ARBA" id="ARBA00022737"/>
    </source>
</evidence>
<evidence type="ECO:0000256" key="5">
    <source>
        <dbReference type="SAM" id="MobiDB-lite"/>
    </source>
</evidence>
<proteinExistence type="inferred from homology"/>